<dbReference type="PANTHER" id="PTHR34703:SF1">
    <property type="entry name" value="ANTIPORTER SUBUNIT MNHG2-RELATED"/>
    <property type="match status" value="1"/>
</dbReference>
<organism evidence="2 3">
    <name type="scientific">Nitratireductor aestuarii</name>
    <dbReference type="NCBI Taxonomy" id="1735103"/>
    <lineage>
        <taxon>Bacteria</taxon>
        <taxon>Pseudomonadati</taxon>
        <taxon>Pseudomonadota</taxon>
        <taxon>Alphaproteobacteria</taxon>
        <taxon>Hyphomicrobiales</taxon>
        <taxon>Phyllobacteriaceae</taxon>
        <taxon>Nitratireductor</taxon>
    </lineage>
</organism>
<dbReference type="AlphaFoldDB" id="A0A916RYZ4"/>
<name>A0A916RYZ4_9HYPH</name>
<keyword evidence="3" id="KW-1185">Reference proteome</keyword>
<keyword evidence="1" id="KW-0472">Membrane</keyword>
<dbReference type="InterPro" id="IPR005133">
    <property type="entry name" value="PhaG_MnhG_YufB"/>
</dbReference>
<gene>
    <name evidence="2" type="ORF">GCM10011385_32720</name>
</gene>
<protein>
    <submittedName>
        <fullName evidence="2">Na+/H+ antiporter subunit G</fullName>
    </submittedName>
</protein>
<reference evidence="2" key="1">
    <citation type="journal article" date="2014" name="Int. J. Syst. Evol. Microbiol.">
        <title>Complete genome sequence of Corynebacterium casei LMG S-19264T (=DSM 44701T), isolated from a smear-ripened cheese.</title>
        <authorList>
            <consortium name="US DOE Joint Genome Institute (JGI-PGF)"/>
            <person name="Walter F."/>
            <person name="Albersmeier A."/>
            <person name="Kalinowski J."/>
            <person name="Ruckert C."/>
        </authorList>
    </citation>
    <scope>NUCLEOTIDE SEQUENCE</scope>
    <source>
        <strain evidence="2">CGMCC 1.15320</strain>
    </source>
</reference>
<proteinExistence type="predicted"/>
<feature type="transmembrane region" description="Helical" evidence="1">
    <location>
        <begin position="65"/>
        <end position="87"/>
    </location>
</feature>
<evidence type="ECO:0000256" key="1">
    <source>
        <dbReference type="SAM" id="Phobius"/>
    </source>
</evidence>
<dbReference type="PANTHER" id="PTHR34703">
    <property type="entry name" value="ANTIPORTER SUBUNIT MNHG2-RELATED"/>
    <property type="match status" value="1"/>
</dbReference>
<sequence>MTELWNILVGLLVIIGALFTLFAAMGVLRFPDLYTRMHAASKAGVFGSGLILIGLAIHATDVAMALRAILAILFLILTTPISAHLLAKAAYGAGYRPWKGTACDEMALTQERSAGKKKSKI</sequence>
<dbReference type="Pfam" id="PF03334">
    <property type="entry name" value="PhaG_MnhG_YufB"/>
    <property type="match status" value="1"/>
</dbReference>
<evidence type="ECO:0000313" key="3">
    <source>
        <dbReference type="Proteomes" id="UP000636264"/>
    </source>
</evidence>
<dbReference type="EMBL" id="BMIF01000011">
    <property type="protein sequence ID" value="GGA76164.1"/>
    <property type="molecule type" value="Genomic_DNA"/>
</dbReference>
<dbReference type="Proteomes" id="UP000636264">
    <property type="component" value="Unassembled WGS sequence"/>
</dbReference>
<comment type="caution">
    <text evidence="2">The sequence shown here is derived from an EMBL/GenBank/DDBJ whole genome shotgun (WGS) entry which is preliminary data.</text>
</comment>
<keyword evidence="1" id="KW-0812">Transmembrane</keyword>
<feature type="transmembrane region" description="Helical" evidence="1">
    <location>
        <begin position="6"/>
        <end position="28"/>
    </location>
</feature>
<accession>A0A916RYZ4</accession>
<dbReference type="RefSeq" id="WP_188722175.1">
    <property type="nucleotide sequence ID" value="NZ_BMIF01000011.1"/>
</dbReference>
<dbReference type="NCBIfam" id="TIGR01300">
    <property type="entry name" value="CPA3_mnhG_phaG"/>
    <property type="match status" value="1"/>
</dbReference>
<dbReference type="GO" id="GO:0015385">
    <property type="term" value="F:sodium:proton antiporter activity"/>
    <property type="evidence" value="ECO:0007669"/>
    <property type="project" value="TreeGrafter"/>
</dbReference>
<evidence type="ECO:0000313" key="2">
    <source>
        <dbReference type="EMBL" id="GGA76164.1"/>
    </source>
</evidence>
<feature type="transmembrane region" description="Helical" evidence="1">
    <location>
        <begin position="40"/>
        <end position="59"/>
    </location>
</feature>
<dbReference type="NCBIfam" id="NF009314">
    <property type="entry name" value="PRK12674.1-2"/>
    <property type="match status" value="1"/>
</dbReference>
<reference evidence="2" key="2">
    <citation type="submission" date="2020-09" db="EMBL/GenBank/DDBJ databases">
        <authorList>
            <person name="Sun Q."/>
            <person name="Zhou Y."/>
        </authorList>
    </citation>
    <scope>NUCLEOTIDE SEQUENCE</scope>
    <source>
        <strain evidence="2">CGMCC 1.15320</strain>
    </source>
</reference>
<keyword evidence="1" id="KW-1133">Transmembrane helix</keyword>